<feature type="signal peptide" evidence="1">
    <location>
        <begin position="1"/>
        <end position="26"/>
    </location>
</feature>
<keyword evidence="1" id="KW-0732">Signal</keyword>
<evidence type="ECO:0008006" key="4">
    <source>
        <dbReference type="Google" id="ProtNLM"/>
    </source>
</evidence>
<accession>A0ABN2ALQ7</accession>
<reference evidence="2 3" key="1">
    <citation type="journal article" date="2019" name="Int. J. Syst. Evol. Microbiol.">
        <title>The Global Catalogue of Microorganisms (GCM) 10K type strain sequencing project: providing services to taxonomists for standard genome sequencing and annotation.</title>
        <authorList>
            <consortium name="The Broad Institute Genomics Platform"/>
            <consortium name="The Broad Institute Genome Sequencing Center for Infectious Disease"/>
            <person name="Wu L."/>
            <person name="Ma J."/>
        </authorList>
    </citation>
    <scope>NUCLEOTIDE SEQUENCE [LARGE SCALE GENOMIC DNA]</scope>
    <source>
        <strain evidence="2 3">JCM 14303</strain>
    </source>
</reference>
<feature type="chain" id="PRO_5046532291" description="Peptidase inhibitor family I36" evidence="1">
    <location>
        <begin position="27"/>
        <end position="152"/>
    </location>
</feature>
<evidence type="ECO:0000256" key="1">
    <source>
        <dbReference type="SAM" id="SignalP"/>
    </source>
</evidence>
<sequence>MHHRMMMLSATTILLGAGFFGTAAQAVPGQPDRIETARATAAAPAEQSSSPTNWFGPAALSQCYTNGVMCFWTSPNYTSPNNSILVGQPIRSGDCRKVQPNENYLGSRSFWNKTSITQRVWSSDRCTGQNFLVGTNGKNANSPFIVNSRGGY</sequence>
<protein>
    <recommendedName>
        <fullName evidence="4">Peptidase inhibitor family I36</fullName>
    </recommendedName>
</protein>
<keyword evidence="3" id="KW-1185">Reference proteome</keyword>
<gene>
    <name evidence="2" type="ORF">GCM10009741_23880</name>
</gene>
<dbReference type="Proteomes" id="UP001500363">
    <property type="component" value="Unassembled WGS sequence"/>
</dbReference>
<evidence type="ECO:0000313" key="3">
    <source>
        <dbReference type="Proteomes" id="UP001500363"/>
    </source>
</evidence>
<proteinExistence type="predicted"/>
<dbReference type="EMBL" id="BAAANC010000001">
    <property type="protein sequence ID" value="GAA1521926.1"/>
    <property type="molecule type" value="Genomic_DNA"/>
</dbReference>
<comment type="caution">
    <text evidence="2">The sequence shown here is derived from an EMBL/GenBank/DDBJ whole genome shotgun (WGS) entry which is preliminary data.</text>
</comment>
<organism evidence="2 3">
    <name type="scientific">Kribbella lupini</name>
    <dbReference type="NCBI Taxonomy" id="291602"/>
    <lineage>
        <taxon>Bacteria</taxon>
        <taxon>Bacillati</taxon>
        <taxon>Actinomycetota</taxon>
        <taxon>Actinomycetes</taxon>
        <taxon>Propionibacteriales</taxon>
        <taxon>Kribbellaceae</taxon>
        <taxon>Kribbella</taxon>
    </lineage>
</organism>
<name>A0ABN2ALQ7_9ACTN</name>
<dbReference type="RefSeq" id="WP_344173069.1">
    <property type="nucleotide sequence ID" value="NZ_BAAANC010000001.1"/>
</dbReference>
<evidence type="ECO:0000313" key="2">
    <source>
        <dbReference type="EMBL" id="GAA1521926.1"/>
    </source>
</evidence>